<keyword evidence="1" id="KW-1133">Transmembrane helix</keyword>
<evidence type="ECO:0000313" key="2">
    <source>
        <dbReference type="EMBL" id="SFT69524.1"/>
    </source>
</evidence>
<sequence>MVEIYDNPAAPLAAGGTGSVLAYTGFGSIWLALAAFALIAVGTALLRIVPREQG</sequence>
<reference evidence="3" key="1">
    <citation type="submission" date="2016-10" db="EMBL/GenBank/DDBJ databases">
        <authorList>
            <person name="Varghese N."/>
            <person name="Submissions S."/>
        </authorList>
    </citation>
    <scope>NUCLEOTIDE SEQUENCE [LARGE SCALE GENOMIC DNA]</scope>
    <source>
        <strain evidence="3">DSM 46136</strain>
    </source>
</reference>
<dbReference type="Proteomes" id="UP000199546">
    <property type="component" value="Unassembled WGS sequence"/>
</dbReference>
<keyword evidence="1" id="KW-0472">Membrane</keyword>
<keyword evidence="3" id="KW-1185">Reference proteome</keyword>
<gene>
    <name evidence="2" type="ORF">SAMN05660657_02463</name>
</gene>
<dbReference type="EMBL" id="FPBA01000007">
    <property type="protein sequence ID" value="SFT69524.1"/>
    <property type="molecule type" value="Genomic_DNA"/>
</dbReference>
<evidence type="ECO:0000256" key="1">
    <source>
        <dbReference type="SAM" id="Phobius"/>
    </source>
</evidence>
<protein>
    <submittedName>
        <fullName evidence="2">Uncharacterized protein</fullName>
    </submittedName>
</protein>
<keyword evidence="1" id="KW-0812">Transmembrane</keyword>
<organism evidence="2 3">
    <name type="scientific">Geodermatophilus amargosae</name>
    <dbReference type="NCBI Taxonomy" id="1296565"/>
    <lineage>
        <taxon>Bacteria</taxon>
        <taxon>Bacillati</taxon>
        <taxon>Actinomycetota</taxon>
        <taxon>Actinomycetes</taxon>
        <taxon>Geodermatophilales</taxon>
        <taxon>Geodermatophilaceae</taxon>
        <taxon>Geodermatophilus</taxon>
    </lineage>
</organism>
<accession>A0A1I7A3M0</accession>
<proteinExistence type="predicted"/>
<dbReference type="RefSeq" id="WP_175551556.1">
    <property type="nucleotide sequence ID" value="NZ_FPBA01000007.1"/>
</dbReference>
<evidence type="ECO:0000313" key="3">
    <source>
        <dbReference type="Proteomes" id="UP000199546"/>
    </source>
</evidence>
<dbReference type="STRING" id="1296565.SAMN05660657_02463"/>
<dbReference type="AlphaFoldDB" id="A0A1I7A3M0"/>
<name>A0A1I7A3M0_9ACTN</name>
<feature type="transmembrane region" description="Helical" evidence="1">
    <location>
        <begin position="20"/>
        <end position="46"/>
    </location>
</feature>